<dbReference type="EMBL" id="CP182909">
    <property type="protein sequence ID" value="XPM62981.1"/>
    <property type="molecule type" value="Genomic_DNA"/>
</dbReference>
<proteinExistence type="predicted"/>
<reference evidence="1 2" key="1">
    <citation type="journal article" date="2016" name="Genome Announc.">
        <title>Draft Genome Sequence of the Thermotolerant Cyanobacterium Desertifilum sp. IPPAS B-1220.</title>
        <authorList>
            <person name="Mironov K.S."/>
            <person name="Sinetova M.A."/>
            <person name="Bolatkhan K."/>
            <person name="Zayadan B.K."/>
            <person name="Ustinova V.V."/>
            <person name="Kupriyanova E.V."/>
            <person name="Skrypnik A.N."/>
            <person name="Gogoleva N.E."/>
            <person name="Gogolev Y.V."/>
            <person name="Los D.A."/>
        </authorList>
    </citation>
    <scope>NUCLEOTIDE SEQUENCE [LARGE SCALE GENOMIC DNA]</scope>
    <source>
        <strain evidence="1 2">IPPAS B-1220</strain>
    </source>
</reference>
<name>A0ACD5GQ81_9CYAN</name>
<dbReference type="Proteomes" id="UP000095472">
    <property type="component" value="Chromosome"/>
</dbReference>
<gene>
    <name evidence="1" type="ORF">BH720_026320</name>
</gene>
<evidence type="ECO:0000313" key="1">
    <source>
        <dbReference type="EMBL" id="XPM62981.1"/>
    </source>
</evidence>
<sequence>MRWLVGGWGSFSLSCDRIPSPSPDRKLQPVANCPSSPARIGALETFKLDLGLLSVYPACATDREPQPLPNV</sequence>
<evidence type="ECO:0000313" key="2">
    <source>
        <dbReference type="Proteomes" id="UP000095472"/>
    </source>
</evidence>
<keyword evidence="2" id="KW-1185">Reference proteome</keyword>
<accession>A0ACD5GQ81</accession>
<protein>
    <submittedName>
        <fullName evidence="1">Uncharacterized protein</fullName>
    </submittedName>
</protein>
<organism evidence="1 2">
    <name type="scientific">Desertifilum tharense IPPAS B-1220</name>
    <dbReference type="NCBI Taxonomy" id="1781255"/>
    <lineage>
        <taxon>Bacteria</taxon>
        <taxon>Bacillati</taxon>
        <taxon>Cyanobacteriota</taxon>
        <taxon>Cyanophyceae</taxon>
        <taxon>Desertifilales</taxon>
        <taxon>Desertifilaceae</taxon>
        <taxon>Desertifilum</taxon>
    </lineage>
</organism>